<evidence type="ECO:0000256" key="11">
    <source>
        <dbReference type="ARBA" id="ARBA00037877"/>
    </source>
</evidence>
<evidence type="ECO:0000259" key="15">
    <source>
        <dbReference type="PROSITE" id="PS50255"/>
    </source>
</evidence>
<dbReference type="InterPro" id="IPR001199">
    <property type="entry name" value="Cyt_B5-like_heme/steroid-bd"/>
</dbReference>
<dbReference type="SUPFAM" id="SSF55856">
    <property type="entry name" value="Cytochrome b5-like heme/steroid binding domain"/>
    <property type="match status" value="1"/>
</dbReference>
<keyword evidence="7" id="KW-0492">Microsome</keyword>
<keyword evidence="10" id="KW-0472">Membrane</keyword>
<evidence type="ECO:0000256" key="4">
    <source>
        <dbReference type="ARBA" id="ARBA00022692"/>
    </source>
</evidence>
<dbReference type="InterPro" id="IPR018506">
    <property type="entry name" value="Cyt_B5_heme-BS"/>
</dbReference>
<dbReference type="SMART" id="SM01117">
    <property type="entry name" value="Cyt-b5"/>
    <property type="match status" value="1"/>
</dbReference>
<evidence type="ECO:0000256" key="6">
    <source>
        <dbReference type="ARBA" id="ARBA00022824"/>
    </source>
</evidence>
<dbReference type="PROSITE" id="PS50255">
    <property type="entry name" value="CYTOCHROME_B5_2"/>
    <property type="match status" value="1"/>
</dbReference>
<dbReference type="PANTHER" id="PTHR19359:SF150">
    <property type="entry name" value="CYTOCHROME B5"/>
    <property type="match status" value="1"/>
</dbReference>
<feature type="domain" description="Cytochrome b5 heme-binding" evidence="15">
    <location>
        <begin position="9"/>
        <end position="87"/>
    </location>
</feature>
<comment type="subcellular location">
    <subcellularLocation>
        <location evidence="1">Endoplasmic reticulum membrane</location>
        <topology evidence="1">Single-pass membrane protein</topology>
        <orientation evidence="1">Cytoplasmic side</orientation>
    </subcellularLocation>
    <subcellularLocation>
        <location evidence="11">Microsome membrane</location>
        <topology evidence="11">Single-pass membrane protein</topology>
        <orientation evidence="11">Cytoplasmic side</orientation>
    </subcellularLocation>
</comment>
<comment type="similarity">
    <text evidence="12 14">Belongs to the cytochrome b5 family.</text>
</comment>
<evidence type="ECO:0000256" key="1">
    <source>
        <dbReference type="ARBA" id="ARBA00004131"/>
    </source>
</evidence>
<keyword evidence="6" id="KW-0256">Endoplasmic reticulum</keyword>
<name>A0ABD0SX46_LOXSC</name>
<keyword evidence="5 14" id="KW-0479">Metal-binding</keyword>
<protein>
    <recommendedName>
        <fullName evidence="13">Cytochrome b5</fullName>
    </recommendedName>
</protein>
<evidence type="ECO:0000256" key="8">
    <source>
        <dbReference type="ARBA" id="ARBA00022982"/>
    </source>
</evidence>
<reference evidence="16 17" key="1">
    <citation type="submission" date="2024-06" db="EMBL/GenBank/DDBJ databases">
        <title>A chromosome-level genome assembly of beet webworm, Loxostege sticticalis.</title>
        <authorList>
            <person name="Zhang Y."/>
        </authorList>
    </citation>
    <scope>NUCLEOTIDE SEQUENCE [LARGE SCALE GENOMIC DNA]</scope>
    <source>
        <strain evidence="16">AQ028</strain>
        <tissue evidence="16">Male pupae</tissue>
    </source>
</reference>
<keyword evidence="9 14" id="KW-0408">Iron</keyword>
<evidence type="ECO:0000256" key="7">
    <source>
        <dbReference type="ARBA" id="ARBA00022848"/>
    </source>
</evidence>
<evidence type="ECO:0000256" key="10">
    <source>
        <dbReference type="ARBA" id="ARBA00023136"/>
    </source>
</evidence>
<evidence type="ECO:0000256" key="14">
    <source>
        <dbReference type="RuleBase" id="RU362121"/>
    </source>
</evidence>
<keyword evidence="3 14" id="KW-0349">Heme</keyword>
<evidence type="ECO:0000256" key="9">
    <source>
        <dbReference type="ARBA" id="ARBA00023004"/>
    </source>
</evidence>
<evidence type="ECO:0000256" key="5">
    <source>
        <dbReference type="ARBA" id="ARBA00022723"/>
    </source>
</evidence>
<evidence type="ECO:0000313" key="17">
    <source>
        <dbReference type="Proteomes" id="UP001549921"/>
    </source>
</evidence>
<dbReference type="PROSITE" id="PS00191">
    <property type="entry name" value="CYTOCHROME_B5_1"/>
    <property type="match status" value="1"/>
</dbReference>
<dbReference type="GO" id="GO:0005789">
    <property type="term" value="C:endoplasmic reticulum membrane"/>
    <property type="evidence" value="ECO:0007669"/>
    <property type="project" value="UniProtKB-SubCell"/>
</dbReference>
<dbReference type="EMBL" id="JBEDNZ010000014">
    <property type="protein sequence ID" value="KAL0830205.1"/>
    <property type="molecule type" value="Genomic_DNA"/>
</dbReference>
<dbReference type="PRINTS" id="PR00363">
    <property type="entry name" value="CYTOCHROMEB5"/>
</dbReference>
<dbReference type="Gene3D" id="3.10.120.10">
    <property type="entry name" value="Cytochrome b5-like heme/steroid binding domain"/>
    <property type="match status" value="1"/>
</dbReference>
<evidence type="ECO:0000256" key="12">
    <source>
        <dbReference type="ARBA" id="ARBA00038168"/>
    </source>
</evidence>
<dbReference type="InterPro" id="IPR036400">
    <property type="entry name" value="Cyt_B5-like_heme/steroid_sf"/>
</dbReference>
<dbReference type="Proteomes" id="UP001549921">
    <property type="component" value="Unassembled WGS sequence"/>
</dbReference>
<accession>A0ABD0SX46</accession>
<dbReference type="PANTHER" id="PTHR19359">
    <property type="entry name" value="CYTOCHROME B5"/>
    <property type="match status" value="1"/>
</dbReference>
<evidence type="ECO:0000256" key="13">
    <source>
        <dbReference type="ARBA" id="ARBA00039806"/>
    </source>
</evidence>
<keyword evidence="2" id="KW-0813">Transport</keyword>
<dbReference type="GO" id="GO:0046872">
    <property type="term" value="F:metal ion binding"/>
    <property type="evidence" value="ECO:0007669"/>
    <property type="project" value="UniProtKB-UniRule"/>
</dbReference>
<evidence type="ECO:0000256" key="2">
    <source>
        <dbReference type="ARBA" id="ARBA00022448"/>
    </source>
</evidence>
<dbReference type="Pfam" id="PF00173">
    <property type="entry name" value="Cyt-b5"/>
    <property type="match status" value="1"/>
</dbReference>
<evidence type="ECO:0000256" key="3">
    <source>
        <dbReference type="ARBA" id="ARBA00022617"/>
    </source>
</evidence>
<dbReference type="FunFam" id="3.10.120.10:FF:000007">
    <property type="entry name" value="Sulfite oxidase, mitochondrial"/>
    <property type="match status" value="1"/>
</dbReference>
<dbReference type="GO" id="GO:0020037">
    <property type="term" value="F:heme binding"/>
    <property type="evidence" value="ECO:0007669"/>
    <property type="project" value="UniProtKB-UniRule"/>
</dbReference>
<keyword evidence="8" id="KW-0249">Electron transport</keyword>
<comment type="caution">
    <text evidence="16">The sequence shown here is derived from an EMBL/GenBank/DDBJ whole genome shotgun (WGS) entry which is preliminary data.</text>
</comment>
<dbReference type="AlphaFoldDB" id="A0ABD0SX46"/>
<gene>
    <name evidence="16" type="ORF">ABMA28_003660</name>
</gene>
<keyword evidence="4" id="KW-0812">Transmembrane</keyword>
<evidence type="ECO:0000313" key="16">
    <source>
        <dbReference type="EMBL" id="KAL0830205.1"/>
    </source>
</evidence>
<sequence>MGTPAAGEVTRYTMADVKGRNGRSGAPAWIVYKDSVYDVTKYLSEHPAGGDVILEEAGTDATKAFDESAHTPDAKQIMAKFKIGELVEEEKRYDANGKKKKRVVKAEPEGNRRSCMSIITCGLAG</sequence>
<dbReference type="InterPro" id="IPR050668">
    <property type="entry name" value="Cytochrome_b5"/>
</dbReference>
<organism evidence="16 17">
    <name type="scientific">Loxostege sticticalis</name>
    <name type="common">Beet webworm moth</name>
    <dbReference type="NCBI Taxonomy" id="481309"/>
    <lineage>
        <taxon>Eukaryota</taxon>
        <taxon>Metazoa</taxon>
        <taxon>Ecdysozoa</taxon>
        <taxon>Arthropoda</taxon>
        <taxon>Hexapoda</taxon>
        <taxon>Insecta</taxon>
        <taxon>Pterygota</taxon>
        <taxon>Neoptera</taxon>
        <taxon>Endopterygota</taxon>
        <taxon>Lepidoptera</taxon>
        <taxon>Glossata</taxon>
        <taxon>Ditrysia</taxon>
        <taxon>Pyraloidea</taxon>
        <taxon>Crambidae</taxon>
        <taxon>Pyraustinae</taxon>
        <taxon>Loxostege</taxon>
    </lineage>
</organism>
<proteinExistence type="inferred from homology"/>